<organism evidence="1">
    <name type="scientific">Phytophthora nicotianae</name>
    <name type="common">Potato buckeye rot agent</name>
    <name type="synonym">Phytophthora parasitica</name>
    <dbReference type="NCBI Taxonomy" id="4792"/>
    <lineage>
        <taxon>Eukaryota</taxon>
        <taxon>Sar</taxon>
        <taxon>Stramenopiles</taxon>
        <taxon>Oomycota</taxon>
        <taxon>Peronosporomycetes</taxon>
        <taxon>Peronosporales</taxon>
        <taxon>Peronosporaceae</taxon>
        <taxon>Phytophthora</taxon>
    </lineage>
</organism>
<gene>
    <name evidence="1" type="ORF">L914_14423</name>
</gene>
<name>W2MVB2_PHYNI</name>
<evidence type="ECO:0000313" key="1">
    <source>
        <dbReference type="EMBL" id="ETM39429.1"/>
    </source>
</evidence>
<protein>
    <submittedName>
        <fullName evidence="1">Uncharacterized protein</fullName>
    </submittedName>
</protein>
<dbReference type="EMBL" id="KI694611">
    <property type="protein sequence ID" value="ETM39429.1"/>
    <property type="molecule type" value="Genomic_DNA"/>
</dbReference>
<dbReference type="Proteomes" id="UP000054532">
    <property type="component" value="Unassembled WGS sequence"/>
</dbReference>
<reference evidence="1" key="1">
    <citation type="submission" date="2013-11" db="EMBL/GenBank/DDBJ databases">
        <title>The Genome Sequence of Phytophthora parasitica IAC_01/95.</title>
        <authorList>
            <consortium name="The Broad Institute Genomics Platform"/>
            <person name="Russ C."/>
            <person name="Tyler B."/>
            <person name="Panabieres F."/>
            <person name="Shan W."/>
            <person name="Tripathy S."/>
            <person name="Grunwald N."/>
            <person name="Machado M."/>
            <person name="Johnson C.S."/>
            <person name="Arredondo F."/>
            <person name="Hong C."/>
            <person name="Coffey M."/>
            <person name="Young S.K."/>
            <person name="Zeng Q."/>
            <person name="Gargeya S."/>
            <person name="Fitzgerald M."/>
            <person name="Abouelleil A."/>
            <person name="Alvarado L."/>
            <person name="Chapman S.B."/>
            <person name="Gainer-Dewar J."/>
            <person name="Goldberg J."/>
            <person name="Griggs A."/>
            <person name="Gujja S."/>
            <person name="Hansen M."/>
            <person name="Howarth C."/>
            <person name="Imamovic A."/>
            <person name="Ireland A."/>
            <person name="Larimer J."/>
            <person name="McCowan C."/>
            <person name="Murphy C."/>
            <person name="Pearson M."/>
            <person name="Poon T.W."/>
            <person name="Priest M."/>
            <person name="Roberts A."/>
            <person name="Saif S."/>
            <person name="Shea T."/>
            <person name="Sykes S."/>
            <person name="Wortman J."/>
            <person name="Nusbaum C."/>
            <person name="Birren B."/>
        </authorList>
    </citation>
    <scope>NUCLEOTIDE SEQUENCE [LARGE SCALE GENOMIC DNA]</scope>
    <source>
        <strain evidence="1">IAC_01/95</strain>
    </source>
</reference>
<accession>W2MVB2</accession>
<sequence length="42" mass="4968">MAKKAKDRRLIVDPHSCKMVEEYKLYQMAVVLFDPNITKLED</sequence>
<proteinExistence type="predicted"/>
<dbReference type="AlphaFoldDB" id="W2MVB2"/>